<comment type="caution">
    <text evidence="1">The sequence shown here is derived from an EMBL/GenBank/DDBJ whole genome shotgun (WGS) entry which is preliminary data.</text>
</comment>
<dbReference type="AlphaFoldDB" id="A0A0S7Y2G9"/>
<dbReference type="EMBL" id="LIZX01000049">
    <property type="protein sequence ID" value="KPJ68587.1"/>
    <property type="molecule type" value="Genomic_DNA"/>
</dbReference>
<evidence type="ECO:0000313" key="2">
    <source>
        <dbReference type="Proteomes" id="UP000051861"/>
    </source>
</evidence>
<reference evidence="1 2" key="1">
    <citation type="journal article" date="2015" name="Microbiome">
        <title>Genomic resolution of linkages in carbon, nitrogen, and sulfur cycling among widespread estuary sediment bacteria.</title>
        <authorList>
            <person name="Baker B.J."/>
            <person name="Lazar C.S."/>
            <person name="Teske A.P."/>
            <person name="Dick G.J."/>
        </authorList>
    </citation>
    <scope>NUCLEOTIDE SEQUENCE [LARGE SCALE GENOMIC DNA]</scope>
    <source>
        <strain evidence="1">DG_54_3</strain>
    </source>
</reference>
<sequence>MGLAKIGSANKGFMSYWRGSKKIAQAFLVGKKLNEILKLPEKVERLRLERKETEETFFLKDIKIHQALGVRILMEQHKKRSYQISDYRLVCRGVKRTAIHYLAQDVLRLFVVSNQANERKSGQSEWVDIADLLQHAKNKSIFSTRHELSYTWIPEACRRSPDIEYECIIKRPSGIIRKLNAIRFHPWERVKAFFWTLKNYARLVEAGIISD</sequence>
<gene>
    <name evidence="1" type="ORF">AMJ44_06170</name>
</gene>
<name>A0A0S7Y2G9_UNCSA</name>
<accession>A0A0S7Y2G9</accession>
<organism evidence="1 2">
    <name type="scientific">candidate division WOR-1 bacterium DG_54_3</name>
    <dbReference type="NCBI Taxonomy" id="1703775"/>
    <lineage>
        <taxon>Bacteria</taxon>
        <taxon>Bacillati</taxon>
        <taxon>Saganbacteria</taxon>
    </lineage>
</organism>
<dbReference type="Proteomes" id="UP000051861">
    <property type="component" value="Unassembled WGS sequence"/>
</dbReference>
<evidence type="ECO:0000313" key="1">
    <source>
        <dbReference type="EMBL" id="KPJ68587.1"/>
    </source>
</evidence>
<protein>
    <submittedName>
        <fullName evidence="1">Uncharacterized protein</fullName>
    </submittedName>
</protein>
<proteinExistence type="predicted"/>